<protein>
    <recommendedName>
        <fullName evidence="3">Ankyrin repeat domain-containing protein</fullName>
    </recommendedName>
</protein>
<dbReference type="Proteomes" id="UP000664859">
    <property type="component" value="Unassembled WGS sequence"/>
</dbReference>
<name>A0A835Z4J9_9STRA</name>
<reference evidence="1" key="1">
    <citation type="submission" date="2021-02" db="EMBL/GenBank/DDBJ databases">
        <title>First Annotated Genome of the Yellow-green Alga Tribonema minus.</title>
        <authorList>
            <person name="Mahan K.M."/>
        </authorList>
    </citation>
    <scope>NUCLEOTIDE SEQUENCE</scope>
    <source>
        <strain evidence="1">UTEX B ZZ1240</strain>
    </source>
</reference>
<comment type="caution">
    <text evidence="1">The sequence shown here is derived from an EMBL/GenBank/DDBJ whole genome shotgun (WGS) entry which is preliminary data.</text>
</comment>
<dbReference type="SUPFAM" id="SSF140860">
    <property type="entry name" value="Pseudo ankyrin repeat-like"/>
    <property type="match status" value="1"/>
</dbReference>
<dbReference type="OrthoDB" id="194358at2759"/>
<dbReference type="EMBL" id="JAFCMP010000268">
    <property type="protein sequence ID" value="KAG5182148.1"/>
    <property type="molecule type" value="Genomic_DNA"/>
</dbReference>
<evidence type="ECO:0000313" key="2">
    <source>
        <dbReference type="Proteomes" id="UP000664859"/>
    </source>
</evidence>
<evidence type="ECO:0000313" key="1">
    <source>
        <dbReference type="EMBL" id="KAG5182148.1"/>
    </source>
</evidence>
<accession>A0A835Z4J9</accession>
<keyword evidence="2" id="KW-1185">Reference proteome</keyword>
<sequence length="181" mass="20176">MDQAALAGRVEILQWLRQEQGLPFTHLTMPCAAARGRCAAVQWLHRAGCPHDVNDICEISLKYSYCMTPLLNLQQMEWLRGMGGSWSRDMVTAALAEMVGLQGAETIICWLRCEGAEWPTLGDVLLSPLEHEDFDVKALVWAAQQGCPWGEWTPTDCDGVSRRRYTIIKAIHAAGCPCQCE</sequence>
<gene>
    <name evidence="1" type="ORF">JKP88DRAFT_164996</name>
</gene>
<organism evidence="1 2">
    <name type="scientific">Tribonema minus</name>
    <dbReference type="NCBI Taxonomy" id="303371"/>
    <lineage>
        <taxon>Eukaryota</taxon>
        <taxon>Sar</taxon>
        <taxon>Stramenopiles</taxon>
        <taxon>Ochrophyta</taxon>
        <taxon>PX clade</taxon>
        <taxon>Xanthophyceae</taxon>
        <taxon>Tribonematales</taxon>
        <taxon>Tribonemataceae</taxon>
        <taxon>Tribonema</taxon>
    </lineage>
</organism>
<proteinExistence type="predicted"/>
<dbReference type="AlphaFoldDB" id="A0A835Z4J9"/>
<evidence type="ECO:0008006" key="3">
    <source>
        <dbReference type="Google" id="ProtNLM"/>
    </source>
</evidence>